<keyword evidence="2" id="KW-0808">Transferase</keyword>
<sequence>MNIKDPGFNYDENGQKYSSYRQTDLRIYNYIKEALGSSNTVLNVGAGSGSYEPADRYVIAVEPSFSMRLQRLQNNRNPAIIGSSDSLPFDNDSFDASMATLTVHHWTDLEKGIKELRRVTRNQIVIMTYDPDALDIFWNIHYFPEVVEVEKARYPKIKNITDILGGNSFIRKIPIPFNCQDGFQEAFYGRPEAFLKKEIRESQSAWGFISNEMEQILVKRLADDLHSGKWDEKFGYYRKMPFFHGALRLIISTKD</sequence>
<proteinExistence type="predicted"/>
<dbReference type="InterPro" id="IPR013216">
    <property type="entry name" value="Methyltransf_11"/>
</dbReference>
<dbReference type="EMBL" id="JAGYPG010000002">
    <property type="protein sequence ID" value="MBS4196479.1"/>
    <property type="molecule type" value="Genomic_DNA"/>
</dbReference>
<organism evidence="2 3">
    <name type="scientific">Lederbergia citri</name>
    <dbReference type="NCBI Taxonomy" id="2833580"/>
    <lineage>
        <taxon>Bacteria</taxon>
        <taxon>Bacillati</taxon>
        <taxon>Bacillota</taxon>
        <taxon>Bacilli</taxon>
        <taxon>Bacillales</taxon>
        <taxon>Bacillaceae</taxon>
        <taxon>Lederbergia</taxon>
    </lineage>
</organism>
<dbReference type="GO" id="GO:0008757">
    <property type="term" value="F:S-adenosylmethionine-dependent methyltransferase activity"/>
    <property type="evidence" value="ECO:0007669"/>
    <property type="project" value="InterPro"/>
</dbReference>
<reference evidence="2 3" key="1">
    <citation type="submission" date="2021-05" db="EMBL/GenBank/DDBJ databases">
        <title>Novel Bacillus species.</title>
        <authorList>
            <person name="Liu G."/>
        </authorList>
    </citation>
    <scope>NUCLEOTIDE SEQUENCE [LARGE SCALE GENOMIC DNA]</scope>
    <source>
        <strain evidence="3">FJAT-49780</strain>
    </source>
</reference>
<protein>
    <submittedName>
        <fullName evidence="2">Class I SAM-dependent methyltransferase</fullName>
    </submittedName>
</protein>
<feature type="domain" description="Methyltransferase type 11" evidence="1">
    <location>
        <begin position="42"/>
        <end position="122"/>
    </location>
</feature>
<dbReference type="GO" id="GO:0032259">
    <property type="term" value="P:methylation"/>
    <property type="evidence" value="ECO:0007669"/>
    <property type="project" value="UniProtKB-KW"/>
</dbReference>
<accession>A0A942THJ8</accession>
<dbReference type="AlphaFoldDB" id="A0A942THJ8"/>
<evidence type="ECO:0000313" key="3">
    <source>
        <dbReference type="Proteomes" id="UP000681414"/>
    </source>
</evidence>
<dbReference type="Gene3D" id="3.40.50.150">
    <property type="entry name" value="Vaccinia Virus protein VP39"/>
    <property type="match status" value="1"/>
</dbReference>
<evidence type="ECO:0000259" key="1">
    <source>
        <dbReference type="Pfam" id="PF08241"/>
    </source>
</evidence>
<dbReference type="InterPro" id="IPR029063">
    <property type="entry name" value="SAM-dependent_MTases_sf"/>
</dbReference>
<dbReference type="RefSeq" id="WP_213125610.1">
    <property type="nucleotide sequence ID" value="NZ_JAGYPG010000002.1"/>
</dbReference>
<evidence type="ECO:0000313" key="2">
    <source>
        <dbReference type="EMBL" id="MBS4196479.1"/>
    </source>
</evidence>
<name>A0A942THJ8_9BACI</name>
<gene>
    <name evidence="2" type="ORF">KHA97_15550</name>
</gene>
<dbReference type="Pfam" id="PF08241">
    <property type="entry name" value="Methyltransf_11"/>
    <property type="match status" value="1"/>
</dbReference>
<keyword evidence="3" id="KW-1185">Reference proteome</keyword>
<dbReference type="Proteomes" id="UP000681414">
    <property type="component" value="Unassembled WGS sequence"/>
</dbReference>
<dbReference type="SUPFAM" id="SSF53335">
    <property type="entry name" value="S-adenosyl-L-methionine-dependent methyltransferases"/>
    <property type="match status" value="1"/>
</dbReference>
<keyword evidence="2" id="KW-0489">Methyltransferase</keyword>
<comment type="caution">
    <text evidence="2">The sequence shown here is derived from an EMBL/GenBank/DDBJ whole genome shotgun (WGS) entry which is preliminary data.</text>
</comment>